<dbReference type="EMBL" id="WJEE01000014">
    <property type="protein sequence ID" value="MRI66317.1"/>
    <property type="molecule type" value="Genomic_DNA"/>
</dbReference>
<dbReference type="GO" id="GO:0008930">
    <property type="term" value="F:methylthioadenosine nucleosidase activity"/>
    <property type="evidence" value="ECO:0007669"/>
    <property type="project" value="UniProtKB-UniRule"/>
</dbReference>
<evidence type="ECO:0000256" key="1">
    <source>
        <dbReference type="ARBA" id="ARBA00004945"/>
    </source>
</evidence>
<dbReference type="RefSeq" id="WP_153835059.1">
    <property type="nucleotide sequence ID" value="NZ_JBHUMW010000056.1"/>
</dbReference>
<comment type="catalytic activity">
    <reaction evidence="6">
        <text>S-methyl-5'-thioadenosine + H2O = 5-(methylsulfanyl)-D-ribose + adenine</text>
        <dbReference type="Rhea" id="RHEA:13617"/>
        <dbReference type="ChEBI" id="CHEBI:15377"/>
        <dbReference type="ChEBI" id="CHEBI:16708"/>
        <dbReference type="ChEBI" id="CHEBI:17509"/>
        <dbReference type="ChEBI" id="CHEBI:78440"/>
        <dbReference type="EC" id="3.2.2.9"/>
    </reaction>
</comment>
<keyword evidence="4 6" id="KW-0486">Methionine biosynthesis</keyword>
<dbReference type="Pfam" id="PF01048">
    <property type="entry name" value="PNP_UDP_1"/>
    <property type="match status" value="1"/>
</dbReference>
<evidence type="ECO:0000256" key="5">
    <source>
        <dbReference type="ARBA" id="ARBA00050313"/>
    </source>
</evidence>
<dbReference type="GO" id="GO:0009164">
    <property type="term" value="P:nucleoside catabolic process"/>
    <property type="evidence" value="ECO:0007669"/>
    <property type="project" value="InterPro"/>
</dbReference>
<evidence type="ECO:0000256" key="4">
    <source>
        <dbReference type="ARBA" id="ARBA00023167"/>
    </source>
</evidence>
<dbReference type="InterPro" id="IPR000845">
    <property type="entry name" value="Nucleoside_phosphorylase_d"/>
</dbReference>
<dbReference type="GO" id="GO:0005829">
    <property type="term" value="C:cytosol"/>
    <property type="evidence" value="ECO:0007669"/>
    <property type="project" value="TreeGrafter"/>
</dbReference>
<dbReference type="PANTHER" id="PTHR46832:SF1">
    <property type="entry name" value="5'-METHYLTHIOADENOSINE_S-ADENOSYLHOMOCYSTEINE NUCLEOSIDASE"/>
    <property type="match status" value="1"/>
</dbReference>
<comment type="catalytic activity">
    <reaction evidence="5">
        <text>5'-deoxyadenosine + H2O = 5-deoxy-D-ribose + adenine</text>
        <dbReference type="Rhea" id="RHEA:29859"/>
        <dbReference type="ChEBI" id="CHEBI:15377"/>
        <dbReference type="ChEBI" id="CHEBI:16708"/>
        <dbReference type="ChEBI" id="CHEBI:17319"/>
        <dbReference type="ChEBI" id="CHEBI:149540"/>
        <dbReference type="EC" id="3.2.2.9"/>
    </reaction>
    <physiologicalReaction direction="left-to-right" evidence="5">
        <dbReference type="Rhea" id="RHEA:29860"/>
    </physiologicalReaction>
</comment>
<dbReference type="CDD" id="cd09008">
    <property type="entry name" value="MTAN"/>
    <property type="match status" value="1"/>
</dbReference>
<dbReference type="SUPFAM" id="SSF53167">
    <property type="entry name" value="Purine and uridine phosphorylases"/>
    <property type="match status" value="1"/>
</dbReference>
<dbReference type="HAMAP" id="MF_01684">
    <property type="entry name" value="Salvage_MtnN"/>
    <property type="match status" value="1"/>
</dbReference>
<name>A0A6N7QW25_9BACI</name>
<dbReference type="NCBIfam" id="NF004079">
    <property type="entry name" value="PRK05584.1"/>
    <property type="match status" value="1"/>
</dbReference>
<dbReference type="EC" id="3.2.2.9" evidence="6"/>
<keyword evidence="8" id="KW-0326">Glycosidase</keyword>
<reference evidence="8 9" key="1">
    <citation type="submission" date="2019-10" db="EMBL/GenBank/DDBJ databases">
        <title>Gracilibacillus salitolerans sp. nov., a moderate halophile isolated from a saline soil in northwest China.</title>
        <authorList>
            <person name="Gan L."/>
        </authorList>
    </citation>
    <scope>NUCLEOTIDE SEQUENCE [LARGE SCALE GENOMIC DNA]</scope>
    <source>
        <strain evidence="8 9">TP2-8</strain>
    </source>
</reference>
<accession>A0A6N7QW25</accession>
<feature type="active site" description="Proton acceptor" evidence="6">
    <location>
        <position position="11"/>
    </location>
</feature>
<evidence type="ECO:0000313" key="9">
    <source>
        <dbReference type="Proteomes" id="UP000435187"/>
    </source>
</evidence>
<comment type="catalytic activity">
    <reaction evidence="6">
        <text>S-adenosyl-L-homocysteine + H2O = S-(5-deoxy-D-ribos-5-yl)-L-homocysteine + adenine</text>
        <dbReference type="Rhea" id="RHEA:17805"/>
        <dbReference type="ChEBI" id="CHEBI:15377"/>
        <dbReference type="ChEBI" id="CHEBI:16708"/>
        <dbReference type="ChEBI" id="CHEBI:57856"/>
        <dbReference type="ChEBI" id="CHEBI:58195"/>
        <dbReference type="EC" id="3.2.2.9"/>
    </reaction>
</comment>
<protein>
    <recommendedName>
        <fullName evidence="6">5'-methylthioadenosine/S-adenosylhomocysteine nucleosidase</fullName>
        <shortName evidence="6">MTA/SAH nucleosidase</shortName>
        <shortName evidence="6">MTAN</shortName>
        <ecNumber evidence="6">3.2.2.9</ecNumber>
    </recommendedName>
    <alternativeName>
        <fullName evidence="6">5'-deoxyadenosine nucleosidase</fullName>
        <shortName evidence="6">DOA nucleosidase</shortName>
        <shortName evidence="6">dAdo nucleosidase</shortName>
    </alternativeName>
    <alternativeName>
        <fullName evidence="6">5'-methylthioadenosine nucleosidase</fullName>
        <shortName evidence="6">MTA nucleosidase</shortName>
    </alternativeName>
    <alternativeName>
        <fullName evidence="6">S-adenosylhomocysteine nucleosidase</fullName>
        <shortName evidence="6">AdoHcy nucleosidase</shortName>
        <shortName evidence="6">SAH nucleosidase</shortName>
        <shortName evidence="6">SRH nucleosidase</shortName>
    </alternativeName>
</protein>
<dbReference type="Gene3D" id="3.40.50.1580">
    <property type="entry name" value="Nucleoside phosphorylase domain"/>
    <property type="match status" value="1"/>
</dbReference>
<feature type="binding site" evidence="6">
    <location>
        <position position="77"/>
    </location>
    <ligand>
        <name>substrate</name>
    </ligand>
</feature>
<evidence type="ECO:0000256" key="2">
    <source>
        <dbReference type="ARBA" id="ARBA00022605"/>
    </source>
</evidence>
<comment type="caution">
    <text evidence="8">The sequence shown here is derived from an EMBL/GenBank/DDBJ whole genome shotgun (WGS) entry which is preliminary data.</text>
</comment>
<sequence>MIGIIGAMDEEVELLKEKMDITETERIANSDFFVGKLEGKDVVLLKSGIGKVNAAIATTILFERYQPDYVINTGSAGGFHLDLEVGDIVISTEVVHHDVDVTAFDYKYGQVPGLPALFQANPILIEKAMLAAKQLDGIEAMKGLISTGDAFMQDEKKVQFVREKFPEMIAAEMEAAAIAQVCYQYSRPFVIIRALSDIAGKNSSVSFDTFLEKAATNAAKIIIDVVRNTNKE</sequence>
<dbReference type="GO" id="GO:0008782">
    <property type="term" value="F:adenosylhomocysteine nucleosidase activity"/>
    <property type="evidence" value="ECO:0007669"/>
    <property type="project" value="UniProtKB-UniRule"/>
</dbReference>
<comment type="similarity">
    <text evidence="6">Belongs to the PNP/UDP phosphorylase family. MtnN subfamily.</text>
</comment>
<feature type="active site" description="Proton donor" evidence="6">
    <location>
        <position position="197"/>
    </location>
</feature>
<keyword evidence="3 6" id="KW-0378">Hydrolase</keyword>
<dbReference type="GO" id="GO:0019284">
    <property type="term" value="P:L-methionine salvage from S-adenosylmethionine"/>
    <property type="evidence" value="ECO:0007669"/>
    <property type="project" value="TreeGrafter"/>
</dbReference>
<dbReference type="InterPro" id="IPR010049">
    <property type="entry name" value="MTA_SAH_Nsdase"/>
</dbReference>
<dbReference type="GO" id="GO:0019509">
    <property type="term" value="P:L-methionine salvage from methylthioadenosine"/>
    <property type="evidence" value="ECO:0007669"/>
    <property type="project" value="UniProtKB-UniRule"/>
</dbReference>
<evidence type="ECO:0000256" key="6">
    <source>
        <dbReference type="HAMAP-Rule" id="MF_01684"/>
    </source>
</evidence>
<feature type="domain" description="Nucleoside phosphorylase" evidence="7">
    <location>
        <begin position="2"/>
        <end position="226"/>
    </location>
</feature>
<keyword evidence="9" id="KW-1185">Reference proteome</keyword>
<evidence type="ECO:0000259" key="7">
    <source>
        <dbReference type="Pfam" id="PF01048"/>
    </source>
</evidence>
<gene>
    <name evidence="6 8" type="primary">mtnN</name>
    <name evidence="8" type="ORF">GH885_08135</name>
</gene>
<organism evidence="8 9">
    <name type="scientific">Gracilibacillus thailandensis</name>
    <dbReference type="NCBI Taxonomy" id="563735"/>
    <lineage>
        <taxon>Bacteria</taxon>
        <taxon>Bacillati</taxon>
        <taxon>Bacillota</taxon>
        <taxon>Bacilli</taxon>
        <taxon>Bacillales</taxon>
        <taxon>Bacillaceae</taxon>
        <taxon>Gracilibacillus</taxon>
    </lineage>
</organism>
<proteinExistence type="inferred from homology"/>
<dbReference type="NCBIfam" id="TIGR01704">
    <property type="entry name" value="MTA_SAH-Nsdase"/>
    <property type="match status" value="1"/>
</dbReference>
<comment type="function">
    <text evidence="6">Catalyzes the irreversible cleavage of the glycosidic bond in both 5'-methylthioadenosine (MTA) and S-adenosylhomocysteine (SAH/AdoHcy) to adenine and the corresponding thioribose, 5'-methylthioribose and S-ribosylhomocysteine, respectively. Also cleaves 5'-deoxyadenosine, a toxic by-product of radical S-adenosylmethionine (SAM) enzymes, into 5-deoxyribose and adenine.</text>
</comment>
<evidence type="ECO:0000256" key="3">
    <source>
        <dbReference type="ARBA" id="ARBA00022801"/>
    </source>
</evidence>
<dbReference type="PANTHER" id="PTHR46832">
    <property type="entry name" value="5'-METHYLTHIOADENOSINE/S-ADENOSYLHOMOCYSTEINE NUCLEOSIDASE"/>
    <property type="match status" value="1"/>
</dbReference>
<feature type="binding site" evidence="6">
    <location>
        <begin position="173"/>
        <end position="174"/>
    </location>
    <ligand>
        <name>substrate</name>
    </ligand>
</feature>
<dbReference type="FunFam" id="3.40.50.1580:FF:000001">
    <property type="entry name" value="MTA/SAH nucleosidase family protein"/>
    <property type="match status" value="1"/>
</dbReference>
<keyword evidence="2 6" id="KW-0028">Amino-acid biosynthesis</keyword>
<dbReference type="UniPathway" id="UPA00904">
    <property type="reaction ID" value="UER00871"/>
</dbReference>
<comment type="pathway">
    <text evidence="1 6">Amino-acid biosynthesis; L-methionine biosynthesis via salvage pathway; S-methyl-5-thio-alpha-D-ribose 1-phosphate from S-methyl-5'-thioadenosine (hydrolase route): step 1/2.</text>
</comment>
<feature type="binding site" evidence="6">
    <location>
        <position position="152"/>
    </location>
    <ligand>
        <name>substrate</name>
    </ligand>
</feature>
<dbReference type="InterPro" id="IPR035994">
    <property type="entry name" value="Nucleoside_phosphorylase_sf"/>
</dbReference>
<dbReference type="Proteomes" id="UP000435187">
    <property type="component" value="Unassembled WGS sequence"/>
</dbReference>
<dbReference type="AlphaFoldDB" id="A0A6N7QW25"/>
<evidence type="ECO:0000313" key="8">
    <source>
        <dbReference type="EMBL" id="MRI66317.1"/>
    </source>
</evidence>